<feature type="transmembrane region" description="Helical" evidence="1">
    <location>
        <begin position="67"/>
        <end position="87"/>
    </location>
</feature>
<evidence type="ECO:0000313" key="3">
    <source>
        <dbReference type="Proteomes" id="UP001595892"/>
    </source>
</evidence>
<feature type="transmembrane region" description="Helical" evidence="1">
    <location>
        <begin position="99"/>
        <end position="117"/>
    </location>
</feature>
<evidence type="ECO:0000256" key="1">
    <source>
        <dbReference type="SAM" id="Phobius"/>
    </source>
</evidence>
<dbReference type="PANTHER" id="PTHR28008">
    <property type="entry name" value="DOMAIN PROTEIN, PUTATIVE (AFU_ORTHOLOGUE AFUA_3G10980)-RELATED"/>
    <property type="match status" value="1"/>
</dbReference>
<organism evidence="2 3">
    <name type="scientific">Coralloluteibacterium thermophilum</name>
    <dbReference type="NCBI Taxonomy" id="2707049"/>
    <lineage>
        <taxon>Bacteria</taxon>
        <taxon>Pseudomonadati</taxon>
        <taxon>Pseudomonadota</taxon>
        <taxon>Gammaproteobacteria</taxon>
        <taxon>Lysobacterales</taxon>
        <taxon>Lysobacteraceae</taxon>
        <taxon>Coralloluteibacterium</taxon>
    </lineage>
</organism>
<keyword evidence="1" id="KW-1133">Transmembrane helix</keyword>
<proteinExistence type="predicted"/>
<name>A0ABV9NJ65_9GAMM</name>
<protein>
    <submittedName>
        <fullName evidence="2">VanZ family protein</fullName>
    </submittedName>
</protein>
<keyword evidence="1" id="KW-0812">Transmembrane</keyword>
<gene>
    <name evidence="2" type="ORF">ACFO3Q_09280</name>
</gene>
<dbReference type="PANTHER" id="PTHR28008:SF1">
    <property type="entry name" value="DOMAIN PROTEIN, PUTATIVE (AFU_ORTHOLOGUE AFUA_3G10980)-RELATED"/>
    <property type="match status" value="1"/>
</dbReference>
<dbReference type="EMBL" id="JBHSGG010000025">
    <property type="protein sequence ID" value="MFC4728362.1"/>
    <property type="molecule type" value="Genomic_DNA"/>
</dbReference>
<sequence length="135" mass="13798">MSLRFVRPRLWSGLWVAALAATVAVSLLPAPYLGEAPQGSDKLGHLLAYALLSAYAMALFASVRGRVLAAAGLVLLGAAIEVAQGTLVPETRSMDAADAVANAAGVLLGALVALTPARDALVRLDRALAAGLARR</sequence>
<reference evidence="3" key="1">
    <citation type="journal article" date="2019" name="Int. J. Syst. Evol. Microbiol.">
        <title>The Global Catalogue of Microorganisms (GCM) 10K type strain sequencing project: providing services to taxonomists for standard genome sequencing and annotation.</title>
        <authorList>
            <consortium name="The Broad Institute Genomics Platform"/>
            <consortium name="The Broad Institute Genome Sequencing Center for Infectious Disease"/>
            <person name="Wu L."/>
            <person name="Ma J."/>
        </authorList>
    </citation>
    <scope>NUCLEOTIDE SEQUENCE [LARGE SCALE GENOMIC DNA]</scope>
    <source>
        <strain evidence="3">CGMCC 1.13574</strain>
    </source>
</reference>
<comment type="caution">
    <text evidence="2">The sequence shown here is derived from an EMBL/GenBank/DDBJ whole genome shotgun (WGS) entry which is preliminary data.</text>
</comment>
<keyword evidence="3" id="KW-1185">Reference proteome</keyword>
<accession>A0ABV9NJ65</accession>
<feature type="transmembrane region" description="Helical" evidence="1">
    <location>
        <begin position="42"/>
        <end position="60"/>
    </location>
</feature>
<evidence type="ECO:0000313" key="2">
    <source>
        <dbReference type="EMBL" id="MFC4728362.1"/>
    </source>
</evidence>
<dbReference type="Proteomes" id="UP001595892">
    <property type="component" value="Unassembled WGS sequence"/>
</dbReference>
<keyword evidence="1" id="KW-0472">Membrane</keyword>
<dbReference type="RefSeq" id="WP_377004392.1">
    <property type="nucleotide sequence ID" value="NZ_JBHSGG010000025.1"/>
</dbReference>